<dbReference type="Pfam" id="PF26153">
    <property type="entry name" value="LEA-2L_5"/>
    <property type="match status" value="1"/>
</dbReference>
<proteinExistence type="predicted"/>
<feature type="region of interest" description="Disordered" evidence="1">
    <location>
        <begin position="630"/>
        <end position="654"/>
    </location>
</feature>
<evidence type="ECO:0000313" key="5">
    <source>
        <dbReference type="EMBL" id="TGZ80444.1"/>
    </source>
</evidence>
<dbReference type="Pfam" id="PF26150">
    <property type="entry name" value="LEA-2_4"/>
    <property type="match status" value="1"/>
</dbReference>
<feature type="domain" description="Tag1-like fifth Ig-like" evidence="4">
    <location>
        <begin position="653"/>
        <end position="765"/>
    </location>
</feature>
<evidence type="ECO:0000313" key="6">
    <source>
        <dbReference type="Proteomes" id="UP000298138"/>
    </source>
</evidence>
<dbReference type="Proteomes" id="UP000298138">
    <property type="component" value="Unassembled WGS sequence"/>
</dbReference>
<evidence type="ECO:0008006" key="7">
    <source>
        <dbReference type="Google" id="ProtNLM"/>
    </source>
</evidence>
<dbReference type="InterPro" id="IPR055011">
    <property type="entry name" value="Tag1_C"/>
</dbReference>
<gene>
    <name evidence="5" type="ORF">EX30DRAFT_307729</name>
</gene>
<dbReference type="AlphaFoldDB" id="A0A4S2MVA4"/>
<evidence type="ECO:0000259" key="3">
    <source>
        <dbReference type="Pfam" id="PF26150"/>
    </source>
</evidence>
<reference evidence="5 6" key="1">
    <citation type="submission" date="2019-04" db="EMBL/GenBank/DDBJ databases">
        <title>Comparative genomics and transcriptomics to analyze fruiting body development in filamentous ascomycetes.</title>
        <authorList>
            <consortium name="DOE Joint Genome Institute"/>
            <person name="Lutkenhaus R."/>
            <person name="Traeger S."/>
            <person name="Breuer J."/>
            <person name="Kuo A."/>
            <person name="Lipzen A."/>
            <person name="Pangilinan J."/>
            <person name="Dilworth D."/>
            <person name="Sandor L."/>
            <person name="Poggeler S."/>
            <person name="Barry K."/>
            <person name="Grigoriev I.V."/>
            <person name="Nowrousian M."/>
        </authorList>
    </citation>
    <scope>NUCLEOTIDE SEQUENCE [LARGE SCALE GENOMIC DNA]</scope>
    <source>
        <strain evidence="5 6">CBS 389.68</strain>
    </source>
</reference>
<dbReference type="PANTHER" id="PTHR35895">
    <property type="entry name" value="CHROMOSOME 16, WHOLE GENOME SHOTGUN SEQUENCE"/>
    <property type="match status" value="1"/>
</dbReference>
<organism evidence="5 6">
    <name type="scientific">Ascodesmis nigricans</name>
    <dbReference type="NCBI Taxonomy" id="341454"/>
    <lineage>
        <taxon>Eukaryota</taxon>
        <taxon>Fungi</taxon>
        <taxon>Dikarya</taxon>
        <taxon>Ascomycota</taxon>
        <taxon>Pezizomycotina</taxon>
        <taxon>Pezizomycetes</taxon>
        <taxon>Pezizales</taxon>
        <taxon>Ascodesmidaceae</taxon>
        <taxon>Ascodesmis</taxon>
    </lineage>
</organism>
<evidence type="ECO:0000259" key="2">
    <source>
        <dbReference type="Pfam" id="PF22786"/>
    </source>
</evidence>
<name>A0A4S2MVA4_9PEZI</name>
<evidence type="ECO:0000259" key="4">
    <source>
        <dbReference type="Pfam" id="PF26153"/>
    </source>
</evidence>
<dbReference type="InterPro" id="IPR059066">
    <property type="entry name" value="Ig_Tag1-like_5th"/>
</dbReference>
<dbReference type="InterPro" id="IPR059065">
    <property type="entry name" value="Ig_Tag1-like_4th"/>
</dbReference>
<keyword evidence="6" id="KW-1185">Reference proteome</keyword>
<dbReference type="EMBL" id="ML220125">
    <property type="protein sequence ID" value="TGZ80444.1"/>
    <property type="molecule type" value="Genomic_DNA"/>
</dbReference>
<dbReference type="InParanoid" id="A0A4S2MVA4"/>
<feature type="domain" description="Tag1-like fourth Ig-like" evidence="3">
    <location>
        <begin position="497"/>
        <end position="611"/>
    </location>
</feature>
<protein>
    <recommendedName>
        <fullName evidence="7">Pre-rRNA processing protein</fullName>
    </recommendedName>
</protein>
<evidence type="ECO:0000256" key="1">
    <source>
        <dbReference type="SAM" id="MobiDB-lite"/>
    </source>
</evidence>
<dbReference type="PANTHER" id="PTHR35895:SF3">
    <property type="entry name" value="PRE-RRNA PROCESSING PROTEIN"/>
    <property type="match status" value="1"/>
</dbReference>
<feature type="domain" description="Tag1 C-terminal" evidence="2">
    <location>
        <begin position="376"/>
        <end position="486"/>
    </location>
</feature>
<sequence>MAILALGFTIPTAAERYAEEAAAVKLGGVSVQGFTPKGVNLRVLVDVDVDADRVKNFDARIIGRFGGFLFRKASTDNMNVRLYLPAYGDDLAVQVSVPPIDVNIRNGHSTALNFTTYVELAKMGTVMALVKDALMNKLEVVDVRAETTVKAKAGWFALPEQEITKTLRVDGLKDTPTLPPYKLGDIQVGEKLIDGNPVLNANASLLVHNLYVIGLDIPPLGFTISFPGCEVKDIVAVANAALPPISIVPLRDIDVDVTAVIPSIPTELTGICPGSNLSPMDTFISRYLHGEVSKVYVSGDGVDRPETPSWITEILKDLTVPVPFSGHSMDGVVKKFSMSNFDISLPMPGMDPNSPDSLPLVSADVEVLVALPRDVDIDFEVSALSARANVSYTGAIFGDLGMHEWMPAISEKVKLDQQLYMKVNAAVKNAPLNVTNYDVFQQIVQKILFGERGIDLTVDGRADAEVAIPLGKFIVHDLPAAGNITIDGFPGFGAIPIPKAKDVRVVESTKNSMTLAISASLRNSTPYHAVIPYCNVLVLSGDSVLGTATVKDLVFSDGDNEVTVFINWAPIEYGGWGSVAVAEALISDFISGRSGSLTLRVHDESIPSMPSLSKALSNVSITIPMPALPYLPPRDGQPSDDDDDIPSDDDGSSDGPHFIRSATMHLFTSTADFLIQNPFPHDLITIYKLNGSAMYNGSVLGTMLADFPFTVNPGLEGLYLTPRIPVEWRLDSVGYEAMKKALGGELKVNAVATCNLSLGRYQMTVLYNASRPMKAHVRW</sequence>
<feature type="compositionally biased region" description="Acidic residues" evidence="1">
    <location>
        <begin position="638"/>
        <end position="652"/>
    </location>
</feature>
<dbReference type="Pfam" id="PF22786">
    <property type="entry name" value="Tag1_C"/>
    <property type="match status" value="1"/>
</dbReference>
<dbReference type="InterPro" id="IPR046368">
    <property type="entry name" value="Tag1"/>
</dbReference>
<accession>A0A4S2MVA4</accession>
<dbReference type="OrthoDB" id="5596576at2759"/>
<dbReference type="GO" id="GO:0000329">
    <property type="term" value="C:fungal-type vacuole membrane"/>
    <property type="evidence" value="ECO:0007669"/>
    <property type="project" value="InterPro"/>
</dbReference>
<dbReference type="Pfam" id="PF26174">
    <property type="entry name" value="LEA-2_1"/>
    <property type="match status" value="1"/>
</dbReference>